<comment type="similarity">
    <text evidence="1">Belongs to the UPF0045 family.</text>
</comment>
<dbReference type="Proteomes" id="UP000192660">
    <property type="component" value="Unassembled WGS sequence"/>
</dbReference>
<dbReference type="PANTHER" id="PTHR33777">
    <property type="entry name" value="UPF0045 PROTEIN ECM15"/>
    <property type="match status" value="1"/>
</dbReference>
<evidence type="ECO:0000313" key="4">
    <source>
        <dbReference type="Proteomes" id="UP000192660"/>
    </source>
</evidence>
<dbReference type="EMBL" id="FWWY01000001">
    <property type="protein sequence ID" value="SMC04535.1"/>
    <property type="molecule type" value="Genomic_DNA"/>
</dbReference>
<reference evidence="4" key="1">
    <citation type="submission" date="2017-04" db="EMBL/GenBank/DDBJ databases">
        <authorList>
            <person name="Varghese N."/>
            <person name="Submissions S."/>
        </authorList>
    </citation>
    <scope>NUCLEOTIDE SEQUENCE [LARGE SCALE GENOMIC DNA]</scope>
    <source>
        <strain evidence="4">DSM 9293</strain>
    </source>
</reference>
<dbReference type="InterPro" id="IPR051614">
    <property type="entry name" value="UPF0045_domain"/>
</dbReference>
<gene>
    <name evidence="3" type="ORF">SAMN00768000_1708</name>
</gene>
<organism evidence="3 4">
    <name type="scientific">Sulfobacillus thermosulfidooxidans (strain DSM 9293 / VKM B-1269 / AT-1)</name>
    <dbReference type="NCBI Taxonomy" id="929705"/>
    <lineage>
        <taxon>Bacteria</taxon>
        <taxon>Bacillati</taxon>
        <taxon>Bacillota</taxon>
        <taxon>Clostridia</taxon>
        <taxon>Eubacteriales</taxon>
        <taxon>Clostridiales Family XVII. Incertae Sedis</taxon>
        <taxon>Sulfobacillus</taxon>
    </lineage>
</organism>
<dbReference type="AlphaFoldDB" id="A0A1W1WE77"/>
<feature type="domain" description="Thiamine-binding protein" evidence="2">
    <location>
        <begin position="4"/>
        <end position="95"/>
    </location>
</feature>
<dbReference type="STRING" id="28034.BFX07_00880"/>
<dbReference type="Gene3D" id="3.30.70.930">
    <property type="match status" value="1"/>
</dbReference>
<evidence type="ECO:0000259" key="2">
    <source>
        <dbReference type="Pfam" id="PF01910"/>
    </source>
</evidence>
<proteinExistence type="inferred from homology"/>
<dbReference type="PANTHER" id="PTHR33777:SF1">
    <property type="entry name" value="UPF0045 PROTEIN ECM15"/>
    <property type="match status" value="1"/>
</dbReference>
<evidence type="ECO:0000256" key="1">
    <source>
        <dbReference type="ARBA" id="ARBA00010272"/>
    </source>
</evidence>
<dbReference type="InterPro" id="IPR029756">
    <property type="entry name" value="MTH1187/YkoF-like"/>
</dbReference>
<sequence>MAIAEIKVWPVGTDDASVSSYIRQCFRVAENNEDVEAVLTPTSTILEGPLPSIMSVARAMHDAPFDLGCERVVTTITIDERQDREEHMEDMVDSVINNLEA</sequence>
<keyword evidence="4" id="KW-1185">Reference proteome</keyword>
<accession>A0A1W1WE77</accession>
<evidence type="ECO:0000313" key="3">
    <source>
        <dbReference type="EMBL" id="SMC04535.1"/>
    </source>
</evidence>
<dbReference type="GO" id="GO:0005829">
    <property type="term" value="C:cytosol"/>
    <property type="evidence" value="ECO:0007669"/>
    <property type="project" value="TreeGrafter"/>
</dbReference>
<protein>
    <submittedName>
        <fullName evidence="3">Uncharacterized protein, MTH1187 family</fullName>
    </submittedName>
</protein>
<name>A0A1W1WE77_SULTA</name>
<dbReference type="OrthoDB" id="5886358at2"/>
<dbReference type="InterPro" id="IPR002767">
    <property type="entry name" value="Thiamine_BP"/>
</dbReference>
<dbReference type="SUPFAM" id="SSF89957">
    <property type="entry name" value="MTH1187/YkoF-like"/>
    <property type="match status" value="1"/>
</dbReference>
<dbReference type="Pfam" id="PF01910">
    <property type="entry name" value="Thiamine_BP"/>
    <property type="match status" value="1"/>
</dbReference>
<dbReference type="RefSeq" id="WP_020375733.1">
    <property type="nucleotide sequence ID" value="NZ_FWWY01000001.1"/>
</dbReference>
<dbReference type="NCBIfam" id="TIGR00106">
    <property type="entry name" value="MTH1187 family thiamine-binding protein"/>
    <property type="match status" value="1"/>
</dbReference>